<evidence type="ECO:0000256" key="6">
    <source>
        <dbReference type="ARBA" id="ARBA00023136"/>
    </source>
</evidence>
<dbReference type="InterPro" id="IPR036259">
    <property type="entry name" value="MFS_trans_sf"/>
</dbReference>
<feature type="transmembrane region" description="Helical" evidence="8">
    <location>
        <begin position="284"/>
        <end position="303"/>
    </location>
</feature>
<keyword evidence="4 8" id="KW-0812">Transmembrane</keyword>
<dbReference type="RefSeq" id="WP_230299045.1">
    <property type="nucleotide sequence ID" value="NZ_JACHMQ010000001.1"/>
</dbReference>
<evidence type="ECO:0000259" key="9">
    <source>
        <dbReference type="PROSITE" id="PS50850"/>
    </source>
</evidence>
<evidence type="ECO:0000256" key="5">
    <source>
        <dbReference type="ARBA" id="ARBA00022989"/>
    </source>
</evidence>
<feature type="transmembrane region" description="Helical" evidence="8">
    <location>
        <begin position="371"/>
        <end position="389"/>
    </location>
</feature>
<accession>A0A7X0G4I3</accession>
<evidence type="ECO:0000256" key="4">
    <source>
        <dbReference type="ARBA" id="ARBA00022692"/>
    </source>
</evidence>
<dbReference type="PROSITE" id="PS50850">
    <property type="entry name" value="MFS"/>
    <property type="match status" value="1"/>
</dbReference>
<dbReference type="EMBL" id="JACHMQ010000001">
    <property type="protein sequence ID" value="MBB6399294.1"/>
    <property type="molecule type" value="Genomic_DNA"/>
</dbReference>
<dbReference type="InterPro" id="IPR010290">
    <property type="entry name" value="TM_effector"/>
</dbReference>
<evidence type="ECO:0000256" key="1">
    <source>
        <dbReference type="ARBA" id="ARBA00004651"/>
    </source>
</evidence>
<dbReference type="Proteomes" id="UP000546324">
    <property type="component" value="Unassembled WGS sequence"/>
</dbReference>
<reference evidence="10 11" key="1">
    <citation type="submission" date="2020-08" db="EMBL/GenBank/DDBJ databases">
        <title>Sequencing the genomes of 1000 actinobacteria strains.</title>
        <authorList>
            <person name="Klenk H.-P."/>
        </authorList>
    </citation>
    <scope>NUCLEOTIDE SEQUENCE [LARGE SCALE GENOMIC DNA]</scope>
    <source>
        <strain evidence="10 11">DSM 43675</strain>
    </source>
</reference>
<comment type="caution">
    <text evidence="10">The sequence shown here is derived from an EMBL/GenBank/DDBJ whole genome shotgun (WGS) entry which is preliminary data.</text>
</comment>
<gene>
    <name evidence="10" type="ORF">BKA00_006208</name>
</gene>
<feature type="transmembrane region" description="Helical" evidence="8">
    <location>
        <begin position="248"/>
        <end position="272"/>
    </location>
</feature>
<dbReference type="Pfam" id="PF05977">
    <property type="entry name" value="MFS_3"/>
    <property type="match status" value="1"/>
</dbReference>
<feature type="transmembrane region" description="Helical" evidence="8">
    <location>
        <begin position="75"/>
        <end position="93"/>
    </location>
</feature>
<keyword evidence="2" id="KW-0813">Transport</keyword>
<feature type="transmembrane region" description="Helical" evidence="8">
    <location>
        <begin position="332"/>
        <end position="351"/>
    </location>
</feature>
<keyword evidence="11" id="KW-1185">Reference proteome</keyword>
<evidence type="ECO:0000256" key="7">
    <source>
        <dbReference type="SAM" id="MobiDB-lite"/>
    </source>
</evidence>
<dbReference type="AlphaFoldDB" id="A0A7X0G4I3"/>
<dbReference type="CDD" id="cd06173">
    <property type="entry name" value="MFS_MefA_like"/>
    <property type="match status" value="1"/>
</dbReference>
<evidence type="ECO:0000256" key="2">
    <source>
        <dbReference type="ARBA" id="ARBA00022448"/>
    </source>
</evidence>
<evidence type="ECO:0000256" key="3">
    <source>
        <dbReference type="ARBA" id="ARBA00022475"/>
    </source>
</evidence>
<feature type="region of interest" description="Disordered" evidence="7">
    <location>
        <begin position="1"/>
        <end position="21"/>
    </location>
</feature>
<sequence length="449" mass="47076">MNPADEYGETEGGGPDGGRSRWARVPAAPMFRSLRNRNFRLFTAGALVSNTGTWMQRVAQDWLILELSHNDGTALGITTGLQFLPMLLFGLWGGVIADRYSKRRVLVLAQVAMGLLALVLGLLAVTGGARLWHVYLLAFGLGVATVVENPARQTFVVEIVGRTDLPNAIALGGACFNIARVLGPAVAGLLIAVIGTGPVFLVNAASYAAVLAALASMRTGELRSADPVPRGKGQLREGLAYVRARRELVTVLLLLGLVATFGMNFAVTIPLIAKEVFHTGASSFGLASTMLAAGSLAGALVAARRARPTRRLMLGAAALFGVLEMAVSLMPWYWLFLVLLVPTGAAVLTFTTTANSTMQLDVDPAMRGRVMALYTLVFLGTNPLGAPLIGRLSELLGPRSAMTLGGAVSALAPLLVAALMLPGTVPGPTAPAPDPAAPRPPTGRGRFRR</sequence>
<protein>
    <submittedName>
        <fullName evidence="10">MFS family permease</fullName>
    </submittedName>
</protein>
<dbReference type="SUPFAM" id="SSF103473">
    <property type="entry name" value="MFS general substrate transporter"/>
    <property type="match status" value="1"/>
</dbReference>
<keyword evidence="6 8" id="KW-0472">Membrane</keyword>
<feature type="region of interest" description="Disordered" evidence="7">
    <location>
        <begin position="427"/>
        <end position="449"/>
    </location>
</feature>
<organism evidence="10 11">
    <name type="scientific">Actinomadura coerulea</name>
    <dbReference type="NCBI Taxonomy" id="46159"/>
    <lineage>
        <taxon>Bacteria</taxon>
        <taxon>Bacillati</taxon>
        <taxon>Actinomycetota</taxon>
        <taxon>Actinomycetes</taxon>
        <taxon>Streptosporangiales</taxon>
        <taxon>Thermomonosporaceae</taxon>
        <taxon>Actinomadura</taxon>
    </lineage>
</organism>
<evidence type="ECO:0000256" key="8">
    <source>
        <dbReference type="SAM" id="Phobius"/>
    </source>
</evidence>
<dbReference type="InterPro" id="IPR020846">
    <property type="entry name" value="MFS_dom"/>
</dbReference>
<dbReference type="Gene3D" id="1.20.1250.20">
    <property type="entry name" value="MFS general substrate transporter like domains"/>
    <property type="match status" value="1"/>
</dbReference>
<dbReference type="PANTHER" id="PTHR23513">
    <property type="entry name" value="INTEGRAL MEMBRANE EFFLUX PROTEIN-RELATED"/>
    <property type="match status" value="1"/>
</dbReference>
<dbReference type="GO" id="GO:0022857">
    <property type="term" value="F:transmembrane transporter activity"/>
    <property type="evidence" value="ECO:0007669"/>
    <property type="project" value="InterPro"/>
</dbReference>
<keyword evidence="3" id="KW-1003">Cell membrane</keyword>
<feature type="compositionally biased region" description="Pro residues" evidence="7">
    <location>
        <begin position="428"/>
        <end position="441"/>
    </location>
</feature>
<evidence type="ECO:0000313" key="11">
    <source>
        <dbReference type="Proteomes" id="UP000546324"/>
    </source>
</evidence>
<evidence type="ECO:0000313" key="10">
    <source>
        <dbReference type="EMBL" id="MBB6399294.1"/>
    </source>
</evidence>
<name>A0A7X0G4I3_9ACTN</name>
<feature type="transmembrane region" description="Helical" evidence="8">
    <location>
        <begin position="200"/>
        <end position="217"/>
    </location>
</feature>
<dbReference type="GO" id="GO:0005886">
    <property type="term" value="C:plasma membrane"/>
    <property type="evidence" value="ECO:0007669"/>
    <property type="project" value="UniProtKB-SubCell"/>
</dbReference>
<feature type="domain" description="Major facilitator superfamily (MFS) profile" evidence="9">
    <location>
        <begin position="38"/>
        <end position="425"/>
    </location>
</feature>
<feature type="transmembrane region" description="Helical" evidence="8">
    <location>
        <begin position="105"/>
        <end position="125"/>
    </location>
</feature>
<feature type="transmembrane region" description="Helical" evidence="8">
    <location>
        <begin position="401"/>
        <end position="421"/>
    </location>
</feature>
<proteinExistence type="predicted"/>
<dbReference type="PANTHER" id="PTHR23513:SF11">
    <property type="entry name" value="STAPHYLOFERRIN A TRANSPORTER"/>
    <property type="match status" value="1"/>
</dbReference>
<comment type="subcellular location">
    <subcellularLocation>
        <location evidence="1">Cell membrane</location>
        <topology evidence="1">Multi-pass membrane protein</topology>
    </subcellularLocation>
</comment>
<keyword evidence="5 8" id="KW-1133">Transmembrane helix</keyword>